<comment type="catalytic activity">
    <reaction evidence="2">
        <text>oxidized coenzyme F420-(gamma-L-Glu)(n) + a quinol + H(+) = reduced coenzyme F420-(gamma-L-Glu)(n) + a quinone</text>
        <dbReference type="Rhea" id="RHEA:39663"/>
        <dbReference type="Rhea" id="RHEA-COMP:12939"/>
        <dbReference type="Rhea" id="RHEA-COMP:14378"/>
        <dbReference type="ChEBI" id="CHEBI:15378"/>
        <dbReference type="ChEBI" id="CHEBI:24646"/>
        <dbReference type="ChEBI" id="CHEBI:132124"/>
        <dbReference type="ChEBI" id="CHEBI:133980"/>
        <dbReference type="ChEBI" id="CHEBI:139511"/>
    </reaction>
</comment>
<gene>
    <name evidence="3" type="ORF">GCM10009843_16400</name>
</gene>
<evidence type="ECO:0008006" key="5">
    <source>
        <dbReference type="Google" id="ProtNLM"/>
    </source>
</evidence>
<dbReference type="EMBL" id="BAAAQQ010000007">
    <property type="protein sequence ID" value="GAA2121814.1"/>
    <property type="molecule type" value="Genomic_DNA"/>
</dbReference>
<comment type="caution">
    <text evidence="3">The sequence shown here is derived from an EMBL/GenBank/DDBJ whole genome shotgun (WGS) entry which is preliminary data.</text>
</comment>
<evidence type="ECO:0000313" key="3">
    <source>
        <dbReference type="EMBL" id="GAA2121814.1"/>
    </source>
</evidence>
<reference evidence="4" key="1">
    <citation type="journal article" date="2019" name="Int. J. Syst. Evol. Microbiol.">
        <title>The Global Catalogue of Microorganisms (GCM) 10K type strain sequencing project: providing services to taxonomists for standard genome sequencing and annotation.</title>
        <authorList>
            <consortium name="The Broad Institute Genomics Platform"/>
            <consortium name="The Broad Institute Genome Sequencing Center for Infectious Disease"/>
            <person name="Wu L."/>
            <person name="Ma J."/>
        </authorList>
    </citation>
    <scope>NUCLEOTIDE SEQUENCE [LARGE SCALE GENOMIC DNA]</scope>
    <source>
        <strain evidence="4">JCM 16021</strain>
    </source>
</reference>
<dbReference type="PANTHER" id="PTHR39428:SF1">
    <property type="entry name" value="F420H(2)-DEPENDENT QUINONE REDUCTASE RV1261C"/>
    <property type="match status" value="1"/>
</dbReference>
<dbReference type="NCBIfam" id="TIGR00026">
    <property type="entry name" value="hi_GC_TIGR00026"/>
    <property type="match status" value="1"/>
</dbReference>
<dbReference type="Proteomes" id="UP001500575">
    <property type="component" value="Unassembled WGS sequence"/>
</dbReference>
<evidence type="ECO:0000313" key="4">
    <source>
        <dbReference type="Proteomes" id="UP001500575"/>
    </source>
</evidence>
<dbReference type="PANTHER" id="PTHR39428">
    <property type="entry name" value="F420H(2)-DEPENDENT QUINONE REDUCTASE RV1261C"/>
    <property type="match status" value="1"/>
</dbReference>
<sequence>MHAPPRWFVHAFWHAHRWVVRVSRGRVGLWRAGSKRWGTLRLTTTGRYSGRPRDVLLGYFEDADHLVTLAMNGWGAPEPAWWLNLQARPEAVALTRDGLVRVHARAAEGAERDRLWSRWAEIDDRLDEYAALRPRPTAVVVLEPRAPGV</sequence>
<dbReference type="Pfam" id="PF04075">
    <property type="entry name" value="F420H2_quin_red"/>
    <property type="match status" value="1"/>
</dbReference>
<accession>A0ABP5JYB7</accession>
<evidence type="ECO:0000256" key="2">
    <source>
        <dbReference type="ARBA" id="ARBA00049106"/>
    </source>
</evidence>
<proteinExistence type="inferred from homology"/>
<dbReference type="Gene3D" id="2.30.110.10">
    <property type="entry name" value="Electron Transport, Fmn-binding Protein, Chain A"/>
    <property type="match status" value="1"/>
</dbReference>
<evidence type="ECO:0000256" key="1">
    <source>
        <dbReference type="ARBA" id="ARBA00008710"/>
    </source>
</evidence>
<dbReference type="InterPro" id="IPR012349">
    <property type="entry name" value="Split_barrel_FMN-bd"/>
</dbReference>
<organism evidence="3 4">
    <name type="scientific">Nocardioides bigeumensis</name>
    <dbReference type="NCBI Taxonomy" id="433657"/>
    <lineage>
        <taxon>Bacteria</taxon>
        <taxon>Bacillati</taxon>
        <taxon>Actinomycetota</taxon>
        <taxon>Actinomycetes</taxon>
        <taxon>Propionibacteriales</taxon>
        <taxon>Nocardioidaceae</taxon>
        <taxon>Nocardioides</taxon>
    </lineage>
</organism>
<comment type="similarity">
    <text evidence="1">Belongs to the F420H(2)-dependent quinone reductase family.</text>
</comment>
<name>A0ABP5JYB7_9ACTN</name>
<dbReference type="InterPro" id="IPR004378">
    <property type="entry name" value="F420H2_quin_Rdtase"/>
</dbReference>
<keyword evidence="4" id="KW-1185">Reference proteome</keyword>
<dbReference type="RefSeq" id="WP_344303195.1">
    <property type="nucleotide sequence ID" value="NZ_BAAAQQ010000007.1"/>
</dbReference>
<protein>
    <recommendedName>
        <fullName evidence="5">Nitroreductase family deazaflavin-dependent oxidoreductase</fullName>
    </recommendedName>
</protein>